<gene>
    <name evidence="1" type="ORF">METZ01_LOCUS413043</name>
</gene>
<dbReference type="InterPro" id="IPR011836">
    <property type="entry name" value="YhdP"/>
</dbReference>
<reference evidence="1" key="1">
    <citation type="submission" date="2018-05" db="EMBL/GenBank/DDBJ databases">
        <authorList>
            <person name="Lanie J.A."/>
            <person name="Ng W.-L."/>
            <person name="Kazmierczak K.M."/>
            <person name="Andrzejewski T.M."/>
            <person name="Davidsen T.M."/>
            <person name="Wayne K.J."/>
            <person name="Tettelin H."/>
            <person name="Glass J.I."/>
            <person name="Rusch D."/>
            <person name="Podicherti R."/>
            <person name="Tsui H.-C.T."/>
            <person name="Winkler M.E."/>
        </authorList>
    </citation>
    <scope>NUCLEOTIDE SEQUENCE</scope>
</reference>
<proteinExistence type="predicted"/>
<protein>
    <submittedName>
        <fullName evidence="1">Uncharacterized protein</fullName>
    </submittedName>
</protein>
<dbReference type="AlphaFoldDB" id="A0A382WNE8"/>
<name>A0A382WNE8_9ZZZZ</name>
<accession>A0A382WNE8</accession>
<organism evidence="1">
    <name type="scientific">marine metagenome</name>
    <dbReference type="NCBI Taxonomy" id="408172"/>
    <lineage>
        <taxon>unclassified sequences</taxon>
        <taxon>metagenomes</taxon>
        <taxon>ecological metagenomes</taxon>
    </lineage>
</organism>
<dbReference type="PANTHER" id="PTHR38690">
    <property type="entry name" value="PROTEASE-RELATED"/>
    <property type="match status" value="1"/>
</dbReference>
<dbReference type="PANTHER" id="PTHR38690:SF1">
    <property type="entry name" value="PROTEASE"/>
    <property type="match status" value="1"/>
</dbReference>
<dbReference type="EMBL" id="UINC01161162">
    <property type="protein sequence ID" value="SVD60189.1"/>
    <property type="molecule type" value="Genomic_DNA"/>
</dbReference>
<sequence>MIAIVALSTFLPRQIPNLKNQITTYINSSNTVIIDYQDLTFKWLTFDEFSLRPRLTFDQISMRLSLQEEAGLIKFKTAEIEINLVGSLVTRSPRFSSIKIDGSKILITNSPTDGFLFNQIPIKKLLNVPELATKQAALDFKNINMELPLDETITFFSNLNGQIKHKYNMALVELENMDYSTTGSNLEIKNISGLIEIARARFRANSLNGQFLDRPISIKIDPYNKDGYTQLLLLRSKSESTKLINVLDLPLAELFSGNVNWEAEVYLSERPEEIPI</sequence>
<feature type="non-terminal residue" evidence="1">
    <location>
        <position position="276"/>
    </location>
</feature>
<evidence type="ECO:0000313" key="1">
    <source>
        <dbReference type="EMBL" id="SVD60189.1"/>
    </source>
</evidence>